<feature type="non-terminal residue" evidence="5">
    <location>
        <position position="1"/>
    </location>
</feature>
<dbReference type="InParanoid" id="C5L6P4"/>
<dbReference type="InterPro" id="IPR006249">
    <property type="entry name" value="Aconitase/IRP2"/>
</dbReference>
<dbReference type="GO" id="GO:0051536">
    <property type="term" value="F:iron-sulfur cluster binding"/>
    <property type="evidence" value="ECO:0007669"/>
    <property type="project" value="UniProtKB-KW"/>
</dbReference>
<keyword evidence="6" id="KW-1185">Reference proteome</keyword>
<gene>
    <name evidence="5" type="ORF">Pmar_PMAR021500</name>
</gene>
<dbReference type="Gene3D" id="3.30.499.10">
    <property type="entry name" value="Aconitase, domain 3"/>
    <property type="match status" value="1"/>
</dbReference>
<name>C5L6P4_PERM5</name>
<dbReference type="RefSeq" id="XP_002775783.1">
    <property type="nucleotide sequence ID" value="XM_002775737.1"/>
</dbReference>
<proteinExistence type="predicted"/>
<organism evidence="6">
    <name type="scientific">Perkinsus marinus (strain ATCC 50983 / TXsc)</name>
    <dbReference type="NCBI Taxonomy" id="423536"/>
    <lineage>
        <taxon>Eukaryota</taxon>
        <taxon>Sar</taxon>
        <taxon>Alveolata</taxon>
        <taxon>Perkinsozoa</taxon>
        <taxon>Perkinsea</taxon>
        <taxon>Perkinsida</taxon>
        <taxon>Perkinsidae</taxon>
        <taxon>Perkinsus</taxon>
    </lineage>
</organism>
<evidence type="ECO:0000259" key="4">
    <source>
        <dbReference type="Pfam" id="PF00330"/>
    </source>
</evidence>
<dbReference type="InterPro" id="IPR015931">
    <property type="entry name" value="Acnase/IPM_dHydase_lsu_aba_1/3"/>
</dbReference>
<dbReference type="SUPFAM" id="SSF53732">
    <property type="entry name" value="Aconitase iron-sulfur domain"/>
    <property type="match status" value="1"/>
</dbReference>
<dbReference type="Proteomes" id="UP000007800">
    <property type="component" value="Unassembled WGS sequence"/>
</dbReference>
<reference evidence="5 6" key="1">
    <citation type="submission" date="2008-07" db="EMBL/GenBank/DDBJ databases">
        <authorList>
            <person name="El-Sayed N."/>
            <person name="Caler E."/>
            <person name="Inman J."/>
            <person name="Amedeo P."/>
            <person name="Hass B."/>
            <person name="Wortman J."/>
        </authorList>
    </citation>
    <scope>NUCLEOTIDE SEQUENCE [LARGE SCALE GENOMIC DNA]</scope>
    <source>
        <strain evidence="6">ATCC 50983 / TXsc</strain>
    </source>
</reference>
<dbReference type="InterPro" id="IPR036008">
    <property type="entry name" value="Aconitase_4Fe-4S_dom"/>
</dbReference>
<protein>
    <submittedName>
        <fullName evidence="5">Aconitase, putative</fullName>
    </submittedName>
</protein>
<dbReference type="InterPro" id="IPR001030">
    <property type="entry name" value="Acoase/IPM_deHydtase_lsu_aba"/>
</dbReference>
<feature type="domain" description="Aconitase/3-isopropylmalate dehydratase large subunit alpha/beta/alpha" evidence="4">
    <location>
        <begin position="1"/>
        <end position="73"/>
    </location>
</feature>
<dbReference type="GO" id="GO:0046872">
    <property type="term" value="F:metal ion binding"/>
    <property type="evidence" value="ECO:0007669"/>
    <property type="project" value="UniProtKB-KW"/>
</dbReference>
<evidence type="ECO:0000256" key="1">
    <source>
        <dbReference type="ARBA" id="ARBA00022723"/>
    </source>
</evidence>
<evidence type="ECO:0000313" key="6">
    <source>
        <dbReference type="Proteomes" id="UP000007800"/>
    </source>
</evidence>
<evidence type="ECO:0000313" key="5">
    <source>
        <dbReference type="EMBL" id="EER07599.1"/>
    </source>
</evidence>
<dbReference type="PANTHER" id="PTHR11670">
    <property type="entry name" value="ACONITASE/IRON-RESPONSIVE ELEMENT FAMILY MEMBER"/>
    <property type="match status" value="1"/>
</dbReference>
<dbReference type="AlphaFoldDB" id="C5L6P4"/>
<dbReference type="OrthoDB" id="430635at2759"/>
<dbReference type="GeneID" id="9042075"/>
<dbReference type="EMBL" id="GG679797">
    <property type="protein sequence ID" value="EER07599.1"/>
    <property type="molecule type" value="Genomic_DNA"/>
</dbReference>
<evidence type="ECO:0000256" key="3">
    <source>
        <dbReference type="ARBA" id="ARBA00023014"/>
    </source>
</evidence>
<sequence length="76" mass="8303">VVGKFVEFFGPGCANLSLADRATIANMAPEYGGTMGFFGVDEKSLNYLLQTGRSKETVANVETYLRAQGMFQVRCE</sequence>
<keyword evidence="2" id="KW-0408">Iron</keyword>
<evidence type="ECO:0000256" key="2">
    <source>
        <dbReference type="ARBA" id="ARBA00023004"/>
    </source>
</evidence>
<keyword evidence="1" id="KW-0479">Metal-binding</keyword>
<feature type="non-terminal residue" evidence="5">
    <location>
        <position position="76"/>
    </location>
</feature>
<accession>C5L6P4</accession>
<dbReference type="Pfam" id="PF00330">
    <property type="entry name" value="Aconitase"/>
    <property type="match status" value="1"/>
</dbReference>
<keyword evidence="3" id="KW-0411">Iron-sulfur</keyword>